<gene>
    <name evidence="1" type="ORF">MNBD_GAMMA22-752</name>
</gene>
<reference evidence="1" key="1">
    <citation type="submission" date="2018-06" db="EMBL/GenBank/DDBJ databases">
        <authorList>
            <person name="Zhirakovskaya E."/>
        </authorList>
    </citation>
    <scope>NUCLEOTIDE SEQUENCE</scope>
</reference>
<sequence length="80" mass="9064">MWLDSWNGTSIYPACVLHDIKYWSGYQNEDVERLIADAELLIDVASLLKSTAMAETMYGGVRLGGSNLFKTPFRWGYGRN</sequence>
<organism evidence="1">
    <name type="scientific">hydrothermal vent metagenome</name>
    <dbReference type="NCBI Taxonomy" id="652676"/>
    <lineage>
        <taxon>unclassified sequences</taxon>
        <taxon>metagenomes</taxon>
        <taxon>ecological metagenomes</taxon>
    </lineage>
</organism>
<evidence type="ECO:0008006" key="2">
    <source>
        <dbReference type="Google" id="ProtNLM"/>
    </source>
</evidence>
<dbReference type="AlphaFoldDB" id="A0A3B1A069"/>
<dbReference type="EMBL" id="UOFS01000013">
    <property type="protein sequence ID" value="VAW93513.1"/>
    <property type="molecule type" value="Genomic_DNA"/>
</dbReference>
<proteinExistence type="predicted"/>
<protein>
    <recommendedName>
        <fullName evidence="2">DUF1353 domain-containing protein</fullName>
    </recommendedName>
</protein>
<name>A0A3B1A069_9ZZZZ</name>
<evidence type="ECO:0000313" key="1">
    <source>
        <dbReference type="EMBL" id="VAW93513.1"/>
    </source>
</evidence>
<accession>A0A3B1A069</accession>